<dbReference type="SUPFAM" id="SSF89392">
    <property type="entry name" value="Prokaryotic lipoproteins and lipoprotein localization factors"/>
    <property type="match status" value="1"/>
</dbReference>
<evidence type="ECO:0000256" key="2">
    <source>
        <dbReference type="ARBA" id="ARBA00009696"/>
    </source>
</evidence>
<evidence type="ECO:0000313" key="15">
    <source>
        <dbReference type="Proteomes" id="UP000020218"/>
    </source>
</evidence>
<evidence type="ECO:0000256" key="7">
    <source>
        <dbReference type="ARBA" id="ARBA00022927"/>
    </source>
</evidence>
<keyword evidence="8" id="KW-0472">Membrane</keyword>
<keyword evidence="7" id="KW-0653">Protein transport</keyword>
<dbReference type="GO" id="GO:0009279">
    <property type="term" value="C:cell outer membrane"/>
    <property type="evidence" value="ECO:0007669"/>
    <property type="project" value="UniProtKB-SubCell"/>
</dbReference>
<comment type="similarity">
    <text evidence="2">Belongs to the LolB family.</text>
</comment>
<dbReference type="STRING" id="1454001.AW08_01878"/>
<evidence type="ECO:0000256" key="11">
    <source>
        <dbReference type="ARBA" id="ARBA00023237"/>
    </source>
</evidence>
<evidence type="ECO:0000256" key="5">
    <source>
        <dbReference type="ARBA" id="ARBA00022448"/>
    </source>
</evidence>
<proteinExistence type="inferred from homology"/>
<reference evidence="14" key="1">
    <citation type="submission" date="2014-02" db="EMBL/GenBank/DDBJ databases">
        <title>Expanding our view of genomic diversity in Candidatus Accumulibacter clades.</title>
        <authorList>
            <person name="Skennerton C.T."/>
            <person name="Barr J.J."/>
            <person name="Slater F.R."/>
            <person name="Bond P.L."/>
            <person name="Tyson G.W."/>
        </authorList>
    </citation>
    <scope>NUCLEOTIDE SEQUENCE [LARGE SCALE GENOMIC DNA]</scope>
</reference>
<evidence type="ECO:0000256" key="10">
    <source>
        <dbReference type="ARBA" id="ARBA00023186"/>
    </source>
</evidence>
<dbReference type="CDD" id="cd16326">
    <property type="entry name" value="LolB"/>
    <property type="match status" value="1"/>
</dbReference>
<feature type="signal peptide" evidence="13">
    <location>
        <begin position="1"/>
        <end position="29"/>
    </location>
</feature>
<feature type="chain" id="PRO_5001462126" description="Outer-membrane lipoprotein LolB" evidence="13">
    <location>
        <begin position="30"/>
        <end position="210"/>
    </location>
</feature>
<keyword evidence="6 13" id="KW-0732">Signal</keyword>
<evidence type="ECO:0000256" key="4">
    <source>
        <dbReference type="ARBA" id="ARBA00016202"/>
    </source>
</evidence>
<dbReference type="PROSITE" id="PS51257">
    <property type="entry name" value="PROKAR_LIPOPROTEIN"/>
    <property type="match status" value="1"/>
</dbReference>
<sequence length="210" mass="23237">MSRRSASSPGNREAARRCLGLLVAALALAACSSQPPLLQYRPTALQRDHLQDFVLVGRFALRDAAQSYAGRIEWHHAGESDRLLLASPFGQGLAEIFGDASGARLRRSDGSDQTAASGDELLQTVLGQPIGLGRLLDWLRGSHADDARLERDALGRPLRLQHEDWRIAYEYDDDTPQALPGRLFVEREGGFVLRLRIEEWRLPTATDDAQ</sequence>
<evidence type="ECO:0000256" key="9">
    <source>
        <dbReference type="ARBA" id="ARBA00023139"/>
    </source>
</evidence>
<evidence type="ECO:0000256" key="1">
    <source>
        <dbReference type="ARBA" id="ARBA00004459"/>
    </source>
</evidence>
<keyword evidence="5" id="KW-0813">Transport</keyword>
<dbReference type="Gene3D" id="2.50.20.10">
    <property type="entry name" value="Lipoprotein localisation LolA/LolB/LppX"/>
    <property type="match status" value="1"/>
</dbReference>
<keyword evidence="10" id="KW-0143">Chaperone</keyword>
<dbReference type="Pfam" id="PF03550">
    <property type="entry name" value="LolB"/>
    <property type="match status" value="1"/>
</dbReference>
<gene>
    <name evidence="14" type="primary">lolB</name>
    <name evidence="14" type="ORF">AW08_01878</name>
</gene>
<protein>
    <recommendedName>
        <fullName evidence="4">Outer-membrane lipoprotein LolB</fullName>
    </recommendedName>
</protein>
<dbReference type="Proteomes" id="UP000020218">
    <property type="component" value="Unassembled WGS sequence"/>
</dbReference>
<dbReference type="AlphaFoldDB" id="A0A011MYH0"/>
<name>A0A011MYH0_9PROT</name>
<evidence type="ECO:0000256" key="8">
    <source>
        <dbReference type="ARBA" id="ARBA00023136"/>
    </source>
</evidence>
<dbReference type="NCBIfam" id="TIGR00548">
    <property type="entry name" value="lolB"/>
    <property type="match status" value="1"/>
</dbReference>
<evidence type="ECO:0000256" key="6">
    <source>
        <dbReference type="ARBA" id="ARBA00022729"/>
    </source>
</evidence>
<evidence type="ECO:0000313" key="14">
    <source>
        <dbReference type="EMBL" id="EXI67616.1"/>
    </source>
</evidence>
<dbReference type="PATRIC" id="fig|1454001.3.peg.1877"/>
<accession>A0A011MYH0</accession>
<dbReference type="InterPro" id="IPR004565">
    <property type="entry name" value="OM_lipoprot_LolB"/>
</dbReference>
<comment type="caution">
    <text evidence="14">The sequence shown here is derived from an EMBL/GenBank/DDBJ whole genome shotgun (WGS) entry which is preliminary data.</text>
</comment>
<keyword evidence="15" id="KW-1185">Reference proteome</keyword>
<keyword evidence="12 14" id="KW-0449">Lipoprotein</keyword>
<evidence type="ECO:0000256" key="13">
    <source>
        <dbReference type="SAM" id="SignalP"/>
    </source>
</evidence>
<comment type="subunit">
    <text evidence="3">Monomer.</text>
</comment>
<evidence type="ECO:0000256" key="3">
    <source>
        <dbReference type="ARBA" id="ARBA00011245"/>
    </source>
</evidence>
<keyword evidence="11" id="KW-0998">Cell outer membrane</keyword>
<organism evidence="14 15">
    <name type="scientific">Candidatus Accumulibacter adjunctus</name>
    <dbReference type="NCBI Taxonomy" id="1454001"/>
    <lineage>
        <taxon>Bacteria</taxon>
        <taxon>Pseudomonadati</taxon>
        <taxon>Pseudomonadota</taxon>
        <taxon>Betaproteobacteria</taxon>
        <taxon>Candidatus Accumulibacter</taxon>
    </lineage>
</organism>
<dbReference type="InterPro" id="IPR029046">
    <property type="entry name" value="LolA/LolB/LppX"/>
</dbReference>
<dbReference type="EMBL" id="JFAX01000009">
    <property type="protein sequence ID" value="EXI67616.1"/>
    <property type="molecule type" value="Genomic_DNA"/>
</dbReference>
<evidence type="ECO:0000256" key="12">
    <source>
        <dbReference type="ARBA" id="ARBA00023288"/>
    </source>
</evidence>
<dbReference type="GO" id="GO:0015031">
    <property type="term" value="P:protein transport"/>
    <property type="evidence" value="ECO:0007669"/>
    <property type="project" value="UniProtKB-KW"/>
</dbReference>
<keyword evidence="9" id="KW-0564">Palmitate</keyword>
<comment type="subcellular location">
    <subcellularLocation>
        <location evidence="1">Cell outer membrane</location>
        <topology evidence="1">Lipid-anchor</topology>
    </subcellularLocation>
</comment>